<dbReference type="PANTHER" id="PTHR43877:SF2">
    <property type="entry name" value="AMINOALKYLPHOSPHONATE N-ACETYLTRANSFERASE-RELATED"/>
    <property type="match status" value="1"/>
</dbReference>
<evidence type="ECO:0000313" key="4">
    <source>
        <dbReference type="EMBL" id="AVQ03481.1"/>
    </source>
</evidence>
<dbReference type="EMBL" id="CP027850">
    <property type="protein sequence ID" value="AVQ03481.1"/>
    <property type="molecule type" value="Genomic_DNA"/>
</dbReference>
<protein>
    <submittedName>
        <fullName evidence="4">N-acetyltransferase</fullName>
    </submittedName>
</protein>
<dbReference type="RefSeq" id="WP_013080496.1">
    <property type="nucleotide sequence ID" value="NZ_CP027850.1"/>
</dbReference>
<dbReference type="Proteomes" id="UP000240527">
    <property type="component" value="Chromosome"/>
</dbReference>
<dbReference type="InterPro" id="IPR050832">
    <property type="entry name" value="Bact_Acetyltransf"/>
</dbReference>
<reference evidence="4 5" key="1">
    <citation type="journal article" date="2015" name="Biotechnol. Bioeng.">
        <title>Genome sequence and phenotypic characterization of Caulobacter segnis.</title>
        <authorList>
            <person name="Patel S."/>
            <person name="Fletcher B."/>
            <person name="Scott D.C."/>
            <person name="Ely B."/>
        </authorList>
    </citation>
    <scope>NUCLEOTIDE SEQUENCE [LARGE SCALE GENOMIC DNA]</scope>
    <source>
        <strain evidence="4 5">TK0059</strain>
    </source>
</reference>
<dbReference type="PANTHER" id="PTHR43877">
    <property type="entry name" value="AMINOALKYLPHOSPHONATE N-ACETYLTRANSFERASE-RELATED-RELATED"/>
    <property type="match status" value="1"/>
</dbReference>
<sequence length="175" mass="19217">MALLTPYQDHELADIVALVNSAYRGELAAQGWTSESYLLGGQRTDEASLRDDLAAKPGSTILTFRDAPEDKPHACAWLEPTDGGAWYVGMITVSPLRQDGGLGRAMLEACEAHAKAHGGTRMKMTVISVRDTLIAWYQRRGYSLTGETQPFPYGDERFGQPQRDDLAFVVLEKGL</sequence>
<keyword evidence="2" id="KW-0012">Acyltransferase</keyword>
<dbReference type="Gene3D" id="3.40.630.30">
    <property type="match status" value="1"/>
</dbReference>
<dbReference type="PROSITE" id="PS51186">
    <property type="entry name" value="GNAT"/>
    <property type="match status" value="1"/>
</dbReference>
<evidence type="ECO:0000259" key="3">
    <source>
        <dbReference type="PROSITE" id="PS51186"/>
    </source>
</evidence>
<gene>
    <name evidence="4" type="ORF">B7G68_17505</name>
</gene>
<evidence type="ECO:0000256" key="2">
    <source>
        <dbReference type="ARBA" id="ARBA00023315"/>
    </source>
</evidence>
<feature type="domain" description="N-acetyltransferase" evidence="3">
    <location>
        <begin position="2"/>
        <end position="175"/>
    </location>
</feature>
<evidence type="ECO:0000313" key="5">
    <source>
        <dbReference type="Proteomes" id="UP000240527"/>
    </source>
</evidence>
<accession>A0ABM6TJS8</accession>
<organism evidence="4 5">
    <name type="scientific">Caulobacter segnis</name>
    <dbReference type="NCBI Taxonomy" id="88688"/>
    <lineage>
        <taxon>Bacteria</taxon>
        <taxon>Pseudomonadati</taxon>
        <taxon>Pseudomonadota</taxon>
        <taxon>Alphaproteobacteria</taxon>
        <taxon>Caulobacterales</taxon>
        <taxon>Caulobacteraceae</taxon>
        <taxon>Caulobacter</taxon>
    </lineage>
</organism>
<keyword evidence="1" id="KW-0808">Transferase</keyword>
<dbReference type="CDD" id="cd04301">
    <property type="entry name" value="NAT_SF"/>
    <property type="match status" value="1"/>
</dbReference>
<proteinExistence type="predicted"/>
<dbReference type="SUPFAM" id="SSF55729">
    <property type="entry name" value="Acyl-CoA N-acyltransferases (Nat)"/>
    <property type="match status" value="1"/>
</dbReference>
<keyword evidence="5" id="KW-1185">Reference proteome</keyword>
<dbReference type="InterPro" id="IPR016181">
    <property type="entry name" value="Acyl_CoA_acyltransferase"/>
</dbReference>
<dbReference type="Pfam" id="PF00583">
    <property type="entry name" value="Acetyltransf_1"/>
    <property type="match status" value="1"/>
</dbReference>
<dbReference type="InterPro" id="IPR000182">
    <property type="entry name" value="GNAT_dom"/>
</dbReference>
<evidence type="ECO:0000256" key="1">
    <source>
        <dbReference type="ARBA" id="ARBA00022679"/>
    </source>
</evidence>
<name>A0ABM6TJS8_9CAUL</name>